<dbReference type="Pfam" id="PF09411">
    <property type="entry name" value="PagL"/>
    <property type="match status" value="1"/>
</dbReference>
<reference evidence="2 3" key="1">
    <citation type="submission" date="2018-08" db="EMBL/GenBank/DDBJ databases">
        <title>Salinimonas sediminis sp. nov., a piezophilic bacterium isolated from a deep-sea sediment sample from the New Britain Trench.</title>
        <authorList>
            <person name="Cao J."/>
        </authorList>
    </citation>
    <scope>NUCLEOTIDE SEQUENCE [LARGE SCALE GENOMIC DNA]</scope>
    <source>
        <strain evidence="2 3">N102</strain>
    </source>
</reference>
<keyword evidence="2" id="KW-0378">Hydrolase</keyword>
<keyword evidence="3" id="KW-1185">Reference proteome</keyword>
<name>A0A346NSK0_9ALTE</name>
<feature type="compositionally biased region" description="Polar residues" evidence="1">
    <location>
        <begin position="1"/>
        <end position="17"/>
    </location>
</feature>
<dbReference type="KEGG" id="salm:D0Y50_11865"/>
<sequence>MVQASQLSVSNTDSSAPKGTDNRLGEISLAAALWNALDDADRSAVHLAYLHRPLSRFYDIQPGFLVIYADEGQHYYSLGVHKQVYRYAAFSLSVSFHAGLVDSPEALGDNIEFYSALNAGYQLNTRWALALEVGHISNGGLGETNPGSEGLSLHVRYQL</sequence>
<feature type="region of interest" description="Disordered" evidence="1">
    <location>
        <begin position="1"/>
        <end position="20"/>
    </location>
</feature>
<dbReference type="Gene3D" id="2.40.160.20">
    <property type="match status" value="1"/>
</dbReference>
<evidence type="ECO:0000313" key="3">
    <source>
        <dbReference type="Proteomes" id="UP000262073"/>
    </source>
</evidence>
<protein>
    <submittedName>
        <fullName evidence="2">Acyloxyacyl hydrolase</fullName>
    </submittedName>
</protein>
<organism evidence="2 3">
    <name type="scientific">Salinimonas sediminis</name>
    <dbReference type="NCBI Taxonomy" id="2303538"/>
    <lineage>
        <taxon>Bacteria</taxon>
        <taxon>Pseudomonadati</taxon>
        <taxon>Pseudomonadota</taxon>
        <taxon>Gammaproteobacteria</taxon>
        <taxon>Alteromonadales</taxon>
        <taxon>Alteromonadaceae</taxon>
        <taxon>Alteromonas/Salinimonas group</taxon>
        <taxon>Salinimonas</taxon>
    </lineage>
</organism>
<dbReference type="Proteomes" id="UP000262073">
    <property type="component" value="Chromosome"/>
</dbReference>
<accession>A0A346NSK0</accession>
<proteinExistence type="predicted"/>
<dbReference type="AlphaFoldDB" id="A0A346NSK0"/>
<dbReference type="OrthoDB" id="6199047at2"/>
<dbReference type="GO" id="GO:0016787">
    <property type="term" value="F:hydrolase activity"/>
    <property type="evidence" value="ECO:0007669"/>
    <property type="project" value="UniProtKB-KW"/>
</dbReference>
<dbReference type="InterPro" id="IPR018550">
    <property type="entry name" value="Lipid-A_deacylase-rel"/>
</dbReference>
<dbReference type="EMBL" id="CP031769">
    <property type="protein sequence ID" value="AXR08507.1"/>
    <property type="molecule type" value="Genomic_DNA"/>
</dbReference>
<evidence type="ECO:0000256" key="1">
    <source>
        <dbReference type="SAM" id="MobiDB-lite"/>
    </source>
</evidence>
<gene>
    <name evidence="2" type="ORF">D0Y50_11865</name>
</gene>
<evidence type="ECO:0000313" key="2">
    <source>
        <dbReference type="EMBL" id="AXR08507.1"/>
    </source>
</evidence>